<gene>
    <name evidence="1" type="ORF">ARMGADRAFT_1026065</name>
</gene>
<keyword evidence="2" id="KW-1185">Reference proteome</keyword>
<dbReference type="Proteomes" id="UP000217790">
    <property type="component" value="Unassembled WGS sequence"/>
</dbReference>
<protein>
    <submittedName>
        <fullName evidence="1">Uncharacterized protein</fullName>
    </submittedName>
</protein>
<evidence type="ECO:0000313" key="2">
    <source>
        <dbReference type="Proteomes" id="UP000217790"/>
    </source>
</evidence>
<dbReference type="InParanoid" id="A0A2H3DXL9"/>
<evidence type="ECO:0000313" key="1">
    <source>
        <dbReference type="EMBL" id="PBK99969.1"/>
    </source>
</evidence>
<dbReference type="AlphaFoldDB" id="A0A2H3DXL9"/>
<dbReference type="EMBL" id="KZ293647">
    <property type="protein sequence ID" value="PBK99969.1"/>
    <property type="molecule type" value="Genomic_DNA"/>
</dbReference>
<dbReference type="OrthoDB" id="10387416at2759"/>
<organism evidence="1 2">
    <name type="scientific">Armillaria gallica</name>
    <name type="common">Bulbous honey fungus</name>
    <name type="synonym">Armillaria bulbosa</name>
    <dbReference type="NCBI Taxonomy" id="47427"/>
    <lineage>
        <taxon>Eukaryota</taxon>
        <taxon>Fungi</taxon>
        <taxon>Dikarya</taxon>
        <taxon>Basidiomycota</taxon>
        <taxon>Agaricomycotina</taxon>
        <taxon>Agaricomycetes</taxon>
        <taxon>Agaricomycetidae</taxon>
        <taxon>Agaricales</taxon>
        <taxon>Marasmiineae</taxon>
        <taxon>Physalacriaceae</taxon>
        <taxon>Armillaria</taxon>
    </lineage>
</organism>
<reference evidence="2" key="1">
    <citation type="journal article" date="2017" name="Nat. Ecol. Evol.">
        <title>Genome expansion and lineage-specific genetic innovations in the forest pathogenic fungi Armillaria.</title>
        <authorList>
            <person name="Sipos G."/>
            <person name="Prasanna A.N."/>
            <person name="Walter M.C."/>
            <person name="O'Connor E."/>
            <person name="Balint B."/>
            <person name="Krizsan K."/>
            <person name="Kiss B."/>
            <person name="Hess J."/>
            <person name="Varga T."/>
            <person name="Slot J."/>
            <person name="Riley R."/>
            <person name="Boka B."/>
            <person name="Rigling D."/>
            <person name="Barry K."/>
            <person name="Lee J."/>
            <person name="Mihaltcheva S."/>
            <person name="LaButti K."/>
            <person name="Lipzen A."/>
            <person name="Waldron R."/>
            <person name="Moloney N.M."/>
            <person name="Sperisen C."/>
            <person name="Kredics L."/>
            <person name="Vagvoelgyi C."/>
            <person name="Patrignani A."/>
            <person name="Fitzpatrick D."/>
            <person name="Nagy I."/>
            <person name="Doyle S."/>
            <person name="Anderson J.B."/>
            <person name="Grigoriev I.V."/>
            <person name="Gueldener U."/>
            <person name="Muensterkoetter M."/>
            <person name="Nagy L.G."/>
        </authorList>
    </citation>
    <scope>NUCLEOTIDE SEQUENCE [LARGE SCALE GENOMIC DNA]</scope>
    <source>
        <strain evidence="2">Ar21-2</strain>
    </source>
</reference>
<accession>A0A2H3DXL9</accession>
<proteinExistence type="predicted"/>
<name>A0A2H3DXL9_ARMGA</name>
<sequence length="200" mass="22960">MDRDPSVLMFYGLMDYLYRLWFLHPKFLSTGHRTEYRSTTADYRNCGCGDAFLPKAPYQRFWNVVQVENYYRRNINQHRDPKKGSDYEYNRQSVASMPNGARVAGYIGLGLVATLPRFVSDTHVSSRKLIQDLFWSLLQRCCVGTVQPYTYIGERNGSNVDYVIPRPNTIGWAFDEMSKVTTLGRDLSMKGPQSVLCPGA</sequence>